<sequence>MLFLAACNPFPKKDTHPDLPLLSELLLKKEAFTKVLDYKAVSNISFLKDDRILVLPDHSGLPLKITDEEGAIVFQKVYNFKKPLYLDQEGNLYCNDMKYFYPDYKRMTYFETVVINDSLNNKHAEFELKNPGNDVLNRALNEAYEKEFLEKYHLEPCDFVLVNEERCDVFEIRGNQLVVRQAELIKNDFAKKEQQLNQFDEPVLLRWENSRMVTPEYMYYYQINGELKFKLEEVDMLKFGILKGRTYLDTPYGLFKFQSNKL</sequence>
<protein>
    <submittedName>
        <fullName evidence="1">Uncharacterized protein</fullName>
    </submittedName>
</protein>
<dbReference type="KEGG" id="psty:BFS30_09920"/>
<accession>A0A1D7QFU9</accession>
<keyword evidence="2" id="KW-1185">Reference proteome</keyword>
<organism evidence="1 2">
    <name type="scientific">Pedobacter steynii</name>
    <dbReference type="NCBI Taxonomy" id="430522"/>
    <lineage>
        <taxon>Bacteria</taxon>
        <taxon>Pseudomonadati</taxon>
        <taxon>Bacteroidota</taxon>
        <taxon>Sphingobacteriia</taxon>
        <taxon>Sphingobacteriales</taxon>
        <taxon>Sphingobacteriaceae</taxon>
        <taxon>Pedobacter</taxon>
    </lineage>
</organism>
<proteinExistence type="predicted"/>
<evidence type="ECO:0000313" key="2">
    <source>
        <dbReference type="Proteomes" id="UP000094313"/>
    </source>
</evidence>
<evidence type="ECO:0000313" key="1">
    <source>
        <dbReference type="EMBL" id="AOM77459.1"/>
    </source>
</evidence>
<dbReference type="Proteomes" id="UP000094313">
    <property type="component" value="Chromosome"/>
</dbReference>
<name>A0A1D7QFU9_9SPHI</name>
<dbReference type="EMBL" id="CP017141">
    <property type="protein sequence ID" value="AOM77459.1"/>
    <property type="molecule type" value="Genomic_DNA"/>
</dbReference>
<reference evidence="1 2" key="1">
    <citation type="submission" date="2016-08" db="EMBL/GenBank/DDBJ databases">
        <authorList>
            <person name="Seilhamer J.J."/>
        </authorList>
    </citation>
    <scope>NUCLEOTIDE SEQUENCE [LARGE SCALE GENOMIC DNA]</scope>
    <source>
        <strain evidence="1 2">DX4</strain>
    </source>
</reference>
<dbReference type="AlphaFoldDB" id="A0A1D7QFU9"/>
<gene>
    <name evidence="1" type="ORF">BFS30_09920</name>
</gene>